<comment type="caution">
    <text evidence="1">The sequence shown here is derived from an EMBL/GenBank/DDBJ whole genome shotgun (WGS) entry which is preliminary data.</text>
</comment>
<evidence type="ECO:0000313" key="1">
    <source>
        <dbReference type="EMBL" id="KAK8881763.1"/>
    </source>
</evidence>
<protein>
    <submittedName>
        <fullName evidence="1">Uncharacterized protein</fullName>
    </submittedName>
</protein>
<accession>A0ABR2JTH8</accession>
<evidence type="ECO:0000313" key="2">
    <source>
        <dbReference type="Proteomes" id="UP001470230"/>
    </source>
</evidence>
<proteinExistence type="predicted"/>
<dbReference type="Proteomes" id="UP001470230">
    <property type="component" value="Unassembled WGS sequence"/>
</dbReference>
<reference evidence="1 2" key="1">
    <citation type="submission" date="2024-04" db="EMBL/GenBank/DDBJ databases">
        <title>Tritrichomonas musculus Genome.</title>
        <authorList>
            <person name="Alves-Ferreira E."/>
            <person name="Grigg M."/>
            <person name="Lorenzi H."/>
            <person name="Galac M."/>
        </authorList>
    </citation>
    <scope>NUCLEOTIDE SEQUENCE [LARGE SCALE GENOMIC DNA]</scope>
    <source>
        <strain evidence="1 2">EAF2021</strain>
    </source>
</reference>
<name>A0ABR2JTH8_9EUKA</name>
<organism evidence="1 2">
    <name type="scientific">Tritrichomonas musculus</name>
    <dbReference type="NCBI Taxonomy" id="1915356"/>
    <lineage>
        <taxon>Eukaryota</taxon>
        <taxon>Metamonada</taxon>
        <taxon>Parabasalia</taxon>
        <taxon>Tritrichomonadida</taxon>
        <taxon>Tritrichomonadidae</taxon>
        <taxon>Tritrichomonas</taxon>
    </lineage>
</organism>
<gene>
    <name evidence="1" type="ORF">M9Y10_044399</name>
</gene>
<dbReference type="EMBL" id="JAPFFF010000009">
    <property type="protein sequence ID" value="KAK8881763.1"/>
    <property type="molecule type" value="Genomic_DNA"/>
</dbReference>
<sequence length="112" mass="13071">MTENNENMNINDMSQGTNVKFDELDLYETVIMELVKCGEIALVRKLMRINGELTSKIDIKLMNKKVKESGYRFTTRNEKIVLVKNSYISVKNKISEEESEILKNVKKLTYFI</sequence>
<keyword evidence="2" id="KW-1185">Reference proteome</keyword>